<dbReference type="Proteomes" id="UP000232145">
    <property type="component" value="Unassembled WGS sequence"/>
</dbReference>
<dbReference type="GO" id="GO:0003677">
    <property type="term" value="F:DNA binding"/>
    <property type="evidence" value="ECO:0007669"/>
    <property type="project" value="UniProtKB-UniRule"/>
</dbReference>
<dbReference type="EMBL" id="NPDX01000001">
    <property type="protein sequence ID" value="PJZ86432.1"/>
    <property type="molecule type" value="Genomic_DNA"/>
</dbReference>
<dbReference type="PANTHER" id="PTHR37550">
    <property type="entry name" value="ANTITOXIN VAPB1"/>
    <property type="match status" value="1"/>
</dbReference>
<dbReference type="AlphaFoldDB" id="A0A2N0AQ41"/>
<dbReference type="NCBIfam" id="NF040493">
    <property type="entry name" value="TA_anti_VapB"/>
    <property type="match status" value="1"/>
</dbReference>
<evidence type="ECO:0000256" key="2">
    <source>
        <dbReference type="PROSITE-ProRule" id="PRU01076"/>
    </source>
</evidence>
<gene>
    <name evidence="4" type="ORF">CH364_09800</name>
</gene>
<evidence type="ECO:0000256" key="1">
    <source>
        <dbReference type="ARBA" id="ARBA00007924"/>
    </source>
</evidence>
<dbReference type="PANTHER" id="PTHR37550:SF3">
    <property type="entry name" value="ANTITOXIN VAPB1"/>
    <property type="match status" value="1"/>
</dbReference>
<dbReference type="SMART" id="SM00966">
    <property type="entry name" value="SpoVT_AbrB"/>
    <property type="match status" value="1"/>
</dbReference>
<sequence length="76" mass="8950">MNRAKLFKNGDSQAVRLPKEFRFKGKEVYIRKDGNCVIISPIDDAVDRLWKSLNDFSDDFNIERNQPKTFDKRNSI</sequence>
<name>A0A2N0AQ41_9LEPT</name>
<reference evidence="4 5" key="1">
    <citation type="submission" date="2017-07" db="EMBL/GenBank/DDBJ databases">
        <title>Leptospira spp. isolated from tropical soils.</title>
        <authorList>
            <person name="Thibeaux R."/>
            <person name="Iraola G."/>
            <person name="Ferres I."/>
            <person name="Bierque E."/>
            <person name="Girault D."/>
            <person name="Soupe-Gilbert M.-E."/>
            <person name="Picardeau M."/>
            <person name="Goarant C."/>
        </authorList>
    </citation>
    <scope>NUCLEOTIDE SEQUENCE [LARGE SCALE GENOMIC DNA]</scope>
    <source>
        <strain evidence="4 5">FH2-B-A1</strain>
    </source>
</reference>
<dbReference type="Pfam" id="PF04014">
    <property type="entry name" value="MazE_antitoxin"/>
    <property type="match status" value="1"/>
</dbReference>
<dbReference type="InterPro" id="IPR007159">
    <property type="entry name" value="SpoVT-AbrB_dom"/>
</dbReference>
<proteinExistence type="inferred from homology"/>
<dbReference type="Gene3D" id="2.10.260.10">
    <property type="match status" value="1"/>
</dbReference>
<dbReference type="RefSeq" id="WP_100729144.1">
    <property type="nucleotide sequence ID" value="NZ_NPDX01000001.1"/>
</dbReference>
<dbReference type="OrthoDB" id="9810009at2"/>
<feature type="domain" description="SpoVT-AbrB" evidence="3">
    <location>
        <begin position="4"/>
        <end position="44"/>
    </location>
</feature>
<evidence type="ECO:0000259" key="3">
    <source>
        <dbReference type="PROSITE" id="PS51740"/>
    </source>
</evidence>
<dbReference type="SUPFAM" id="SSF89447">
    <property type="entry name" value="AbrB/MazE/MraZ-like"/>
    <property type="match status" value="1"/>
</dbReference>
<keyword evidence="2" id="KW-0238">DNA-binding</keyword>
<comment type="similarity">
    <text evidence="1">Belongs to the VapB family.</text>
</comment>
<dbReference type="InterPro" id="IPR037914">
    <property type="entry name" value="SpoVT-AbrB_sf"/>
</dbReference>
<protein>
    <submittedName>
        <fullName evidence="4">Antidote-toxin recognition MazE</fullName>
    </submittedName>
</protein>
<keyword evidence="5" id="KW-1185">Reference proteome</keyword>
<dbReference type="PROSITE" id="PS51740">
    <property type="entry name" value="SPOVT_ABRB"/>
    <property type="match status" value="1"/>
</dbReference>
<evidence type="ECO:0000313" key="5">
    <source>
        <dbReference type="Proteomes" id="UP000232145"/>
    </source>
</evidence>
<evidence type="ECO:0000313" key="4">
    <source>
        <dbReference type="EMBL" id="PJZ86432.1"/>
    </source>
</evidence>
<accession>A0A2N0AQ41</accession>
<organism evidence="4 5">
    <name type="scientific">Leptospira harrisiae</name>
    <dbReference type="NCBI Taxonomy" id="2023189"/>
    <lineage>
        <taxon>Bacteria</taxon>
        <taxon>Pseudomonadati</taxon>
        <taxon>Spirochaetota</taxon>
        <taxon>Spirochaetia</taxon>
        <taxon>Leptospirales</taxon>
        <taxon>Leptospiraceae</taxon>
        <taxon>Leptospira</taxon>
    </lineage>
</organism>
<dbReference type="InterPro" id="IPR051734">
    <property type="entry name" value="VapB_TA_antitoxins"/>
</dbReference>
<comment type="caution">
    <text evidence="4">The sequence shown here is derived from an EMBL/GenBank/DDBJ whole genome shotgun (WGS) entry which is preliminary data.</text>
</comment>
<dbReference type="InterPro" id="IPR047976">
    <property type="entry name" value="Anti_VapB2-like"/>
</dbReference>